<protein>
    <submittedName>
        <fullName evidence="1">Uncharacterized protein</fullName>
    </submittedName>
</protein>
<dbReference type="AlphaFoldDB" id="A0A1Q9JJ18"/>
<keyword evidence="2" id="KW-1185">Reference proteome</keyword>
<dbReference type="RefSeq" id="WP_075713498.1">
    <property type="nucleotide sequence ID" value="NZ_MJIE01000001.1"/>
</dbReference>
<dbReference type="GO" id="GO:0008705">
    <property type="term" value="F:methionine synthase activity"/>
    <property type="evidence" value="ECO:0007669"/>
    <property type="project" value="InterPro"/>
</dbReference>
<dbReference type="Gene3D" id="3.40.109.40">
    <property type="match status" value="1"/>
</dbReference>
<proteinExistence type="predicted"/>
<dbReference type="STRING" id="1261640.BHK98_08805"/>
<gene>
    <name evidence="1" type="ORF">BHK98_08805</name>
</gene>
<dbReference type="SUPFAM" id="SSF56507">
    <property type="entry name" value="Methionine synthase activation domain-like"/>
    <property type="match status" value="1"/>
</dbReference>
<comment type="caution">
    <text evidence="1">The sequence shown here is derived from an EMBL/GenBank/DDBJ whole genome shotgun (WGS) entry which is preliminary data.</text>
</comment>
<sequence>MSRLIEFSESEACLPAEKRFIQNCQFDLSKPKHRRMMEMARKVREDGIDGIKIRAKVSFCEPENFHDGRITMGKETVTCNFFSQISDDRVKGIYLYMLTVGECYFSSEENIMDFLYADIWGSSYVDVSTDLLIERIKCDMSRRYENEEELWLTPEFGPGYFGMPVSETHKFYSILNGDEIGCVVKDSGLIIPQKSCTGLFFVLSGKELDVEPECLHCAGTGSGCAFCAVRGRGISREDTI</sequence>
<name>A0A1Q9JJ18_9FIRM</name>
<organism evidence="1 2">
    <name type="scientific">Hornefia porci</name>
    <dbReference type="NCBI Taxonomy" id="2652292"/>
    <lineage>
        <taxon>Bacteria</taxon>
        <taxon>Bacillati</taxon>
        <taxon>Bacillota</taxon>
        <taxon>Clostridia</taxon>
        <taxon>Peptostreptococcales</taxon>
        <taxon>Anaerovoracaceae</taxon>
        <taxon>Hornefia</taxon>
    </lineage>
</organism>
<evidence type="ECO:0000313" key="1">
    <source>
        <dbReference type="EMBL" id="OLR56155.1"/>
    </source>
</evidence>
<evidence type="ECO:0000313" key="2">
    <source>
        <dbReference type="Proteomes" id="UP000187404"/>
    </source>
</evidence>
<dbReference type="EMBL" id="MJIE01000001">
    <property type="protein sequence ID" value="OLR56155.1"/>
    <property type="molecule type" value="Genomic_DNA"/>
</dbReference>
<dbReference type="OrthoDB" id="1794568at2"/>
<reference evidence="1 2" key="1">
    <citation type="journal article" date="2016" name="Appl. Environ. Microbiol.">
        <title>Function and Phylogeny of Bacterial Butyryl Coenzyme A:Acetate Transferases and Their Diversity in the Proximal Colon of Swine.</title>
        <authorList>
            <person name="Trachsel J."/>
            <person name="Bayles D.O."/>
            <person name="Looft T."/>
            <person name="Levine U.Y."/>
            <person name="Allen H.K."/>
        </authorList>
    </citation>
    <scope>NUCLEOTIDE SEQUENCE [LARGE SCALE GENOMIC DNA]</scope>
    <source>
        <strain evidence="1 2">68-3-10</strain>
    </source>
</reference>
<accession>A0A1Q9JJ18</accession>
<dbReference type="Proteomes" id="UP000187404">
    <property type="component" value="Unassembled WGS sequence"/>
</dbReference>
<dbReference type="InterPro" id="IPR037010">
    <property type="entry name" value="VitB12-dep_Met_synth_activ_sf"/>
</dbReference>